<dbReference type="RefSeq" id="WP_104417509.1">
    <property type="nucleotide sequence ID" value="NZ_PTIT01000043.1"/>
</dbReference>
<comment type="caution">
    <text evidence="2">The sequence shown here is derived from an EMBL/GenBank/DDBJ whole genome shotgun (WGS) entry which is preliminary data.</text>
</comment>
<organism evidence="2 3">
    <name type="scientific">Marinobacter persicus</name>
    <dbReference type="NCBI Taxonomy" id="930118"/>
    <lineage>
        <taxon>Bacteria</taxon>
        <taxon>Pseudomonadati</taxon>
        <taxon>Pseudomonadota</taxon>
        <taxon>Gammaproteobacteria</taxon>
        <taxon>Pseudomonadales</taxon>
        <taxon>Marinobacteraceae</taxon>
        <taxon>Marinobacter</taxon>
    </lineage>
</organism>
<gene>
    <name evidence="2" type="ORF">B0H24_10449</name>
    <name evidence="1" type="ORF">BY455_1439</name>
</gene>
<dbReference type="EMBL" id="PTIT01000043">
    <property type="protein sequence ID" value="PPK49906.1"/>
    <property type="molecule type" value="Genomic_DNA"/>
</dbReference>
<dbReference type="AlphaFoldDB" id="A0A2S6G2L9"/>
<dbReference type="OrthoDB" id="7068164at2"/>
<proteinExistence type="predicted"/>
<sequence>MKISSKKEFHSLVHALQCLLADDNVPIKTTRAQELLSRSLGFKSSNGLLASLPFEIRLTDKTFNVFEWILQEKHQADHLSGESVLRCLESEHRTHSTTWGGDAHCYPKELAKNENYWYLTHDGWVQWQDIDFSRMKVELSIYKVVHSSFGPFLGEGSYSGSARPIWTAVIASSTFEAQAAKLEKEYGGMPSRDLMFAETG</sequence>
<accession>A0A2S6G2L9</accession>
<evidence type="ECO:0000313" key="2">
    <source>
        <dbReference type="EMBL" id="PPK51582.1"/>
    </source>
</evidence>
<evidence type="ECO:0000313" key="3">
    <source>
        <dbReference type="Proteomes" id="UP000239446"/>
    </source>
</evidence>
<evidence type="ECO:0000313" key="1">
    <source>
        <dbReference type="EMBL" id="PPK49906.1"/>
    </source>
</evidence>
<reference evidence="2 3" key="2">
    <citation type="submission" date="2018-02" db="EMBL/GenBank/DDBJ databases">
        <title>Subsurface microbial communities from deep shales in Ohio and West Virginia, USA.</title>
        <authorList>
            <person name="Wrighton K."/>
        </authorList>
    </citation>
    <scope>NUCLEOTIDE SEQUENCE [LARGE SCALE GENOMIC DNA]</scope>
    <source>
        <strain evidence="2 3">UTICA-S1B9</strain>
    </source>
</reference>
<dbReference type="EMBL" id="PTIU01000044">
    <property type="protein sequence ID" value="PPK51582.1"/>
    <property type="molecule type" value="Genomic_DNA"/>
</dbReference>
<evidence type="ECO:0000313" key="4">
    <source>
        <dbReference type="Proteomes" id="UP000239648"/>
    </source>
</evidence>
<name>A0A2S6G2L9_9GAMM</name>
<dbReference type="Proteomes" id="UP000239648">
    <property type="component" value="Unassembled WGS sequence"/>
</dbReference>
<keyword evidence="4" id="KW-1185">Reference proteome</keyword>
<reference evidence="1 4" key="1">
    <citation type="submission" date="2018-02" db="EMBL/GenBank/DDBJ databases">
        <title>Deep subsurface shale carbon reservoir microbial communities from Ohio and West Virginia, USA.</title>
        <authorList>
            <person name="Wrighton K."/>
        </authorList>
    </citation>
    <scope>NUCLEOTIDE SEQUENCE [LARGE SCALE GENOMIC DNA]</scope>
    <source>
        <strain evidence="1 4">UTICA-S1B6</strain>
    </source>
</reference>
<protein>
    <submittedName>
        <fullName evidence="2">Uncharacterized protein</fullName>
    </submittedName>
</protein>
<dbReference type="Proteomes" id="UP000239446">
    <property type="component" value="Unassembled WGS sequence"/>
</dbReference>